<sequence length="304" mass="33008">MFSSDMSDNTLFPIEMSDIRDSKVGELYPNESNKCGLLHRPNSEPDSPPNTTTTSSSAADMSYADMAKKGPKQADEDTAQKVPHALPEIAHDDSSVHSLDSTDTGMHASASSSYADQQKAAEDNAREARDTAKQTGREAKSAAKDNANQASKDAKDFTNRAESSAKDLEQKGSKKAREYGDEAKEEWDEVSTDAKKKYNNLASEAQDGLEKAKVQGKKGYKEAKQEGKEAEEWADKNKGNPVVIGNLVVVAALGGLLGTNAYRMHKAGTLTWNVIGAWAGVVGLFAVGDYYVSQWLFRNKYPTK</sequence>
<evidence type="ECO:0000313" key="3">
    <source>
        <dbReference type="EMBL" id="TKA69432.1"/>
    </source>
</evidence>
<dbReference type="EMBL" id="NAJQ01000449">
    <property type="protein sequence ID" value="TKA69432.1"/>
    <property type="molecule type" value="Genomic_DNA"/>
</dbReference>
<dbReference type="GO" id="GO:0006626">
    <property type="term" value="P:protein targeting to mitochondrion"/>
    <property type="evidence" value="ECO:0007669"/>
    <property type="project" value="TreeGrafter"/>
</dbReference>
<feature type="transmembrane region" description="Helical" evidence="2">
    <location>
        <begin position="274"/>
        <end position="292"/>
    </location>
</feature>
<protein>
    <submittedName>
        <fullName evidence="3">Uncharacterized protein</fullName>
    </submittedName>
</protein>
<gene>
    <name evidence="3" type="ORF">B0A55_07632</name>
</gene>
<reference evidence="3 4" key="1">
    <citation type="submission" date="2017-03" db="EMBL/GenBank/DDBJ databases">
        <title>Genomes of endolithic fungi from Antarctica.</title>
        <authorList>
            <person name="Coleine C."/>
            <person name="Masonjones S."/>
            <person name="Stajich J.E."/>
        </authorList>
    </citation>
    <scope>NUCLEOTIDE SEQUENCE [LARGE SCALE GENOMIC DNA]</scope>
    <source>
        <strain evidence="3 4">CCFEE 5184</strain>
    </source>
</reference>
<dbReference type="PANTHER" id="PTHR38402">
    <property type="entry name" value="MITOCHONDRIAL OUTER MEMBRANE PROTEIN OM14"/>
    <property type="match status" value="1"/>
</dbReference>
<comment type="caution">
    <text evidence="3">The sequence shown here is derived from an EMBL/GenBank/DDBJ whole genome shotgun (WGS) entry which is preliminary data.</text>
</comment>
<feature type="compositionally biased region" description="Polar residues" evidence="1">
    <location>
        <begin position="96"/>
        <end position="116"/>
    </location>
</feature>
<organism evidence="3 4">
    <name type="scientific">Friedmanniomyces simplex</name>
    <dbReference type="NCBI Taxonomy" id="329884"/>
    <lineage>
        <taxon>Eukaryota</taxon>
        <taxon>Fungi</taxon>
        <taxon>Dikarya</taxon>
        <taxon>Ascomycota</taxon>
        <taxon>Pezizomycotina</taxon>
        <taxon>Dothideomycetes</taxon>
        <taxon>Dothideomycetidae</taxon>
        <taxon>Mycosphaerellales</taxon>
        <taxon>Teratosphaeriaceae</taxon>
        <taxon>Friedmanniomyces</taxon>
    </lineage>
</organism>
<evidence type="ECO:0000313" key="4">
    <source>
        <dbReference type="Proteomes" id="UP000309340"/>
    </source>
</evidence>
<keyword evidence="2" id="KW-0812">Transmembrane</keyword>
<accession>A0A4U0WZW6</accession>
<feature type="compositionally biased region" description="Basic and acidic residues" evidence="1">
    <location>
        <begin position="152"/>
        <end position="182"/>
    </location>
</feature>
<feature type="compositionally biased region" description="Basic and acidic residues" evidence="1">
    <location>
        <begin position="119"/>
        <end position="143"/>
    </location>
</feature>
<dbReference type="GO" id="GO:1990593">
    <property type="term" value="F:nascent polypeptide-associated complex binding"/>
    <property type="evidence" value="ECO:0007669"/>
    <property type="project" value="InterPro"/>
</dbReference>
<evidence type="ECO:0000256" key="2">
    <source>
        <dbReference type="SAM" id="Phobius"/>
    </source>
</evidence>
<dbReference type="OrthoDB" id="5422928at2759"/>
<feature type="compositionally biased region" description="Basic and acidic residues" evidence="1">
    <location>
        <begin position="66"/>
        <end position="79"/>
    </location>
</feature>
<feature type="transmembrane region" description="Helical" evidence="2">
    <location>
        <begin position="242"/>
        <end position="262"/>
    </location>
</feature>
<keyword evidence="4" id="KW-1185">Reference proteome</keyword>
<keyword evidence="2" id="KW-0472">Membrane</keyword>
<proteinExistence type="predicted"/>
<keyword evidence="2" id="KW-1133">Transmembrane helix</keyword>
<dbReference type="GO" id="GO:0005741">
    <property type="term" value="C:mitochondrial outer membrane"/>
    <property type="evidence" value="ECO:0007669"/>
    <property type="project" value="InterPro"/>
</dbReference>
<name>A0A4U0WZW6_9PEZI</name>
<evidence type="ECO:0000256" key="1">
    <source>
        <dbReference type="SAM" id="MobiDB-lite"/>
    </source>
</evidence>
<feature type="region of interest" description="Disordered" evidence="1">
    <location>
        <begin position="1"/>
        <end position="191"/>
    </location>
</feature>
<feature type="compositionally biased region" description="Polar residues" evidence="1">
    <location>
        <begin position="1"/>
        <end position="10"/>
    </location>
</feature>
<dbReference type="Proteomes" id="UP000309340">
    <property type="component" value="Unassembled WGS sequence"/>
</dbReference>
<dbReference type="AlphaFoldDB" id="A0A4U0WZW6"/>
<dbReference type="STRING" id="329884.A0A4U0WZW6"/>
<dbReference type="InterPro" id="IPR039454">
    <property type="entry name" value="OM14"/>
</dbReference>
<dbReference type="PANTHER" id="PTHR38402:SF1">
    <property type="entry name" value="MITOCHONDRIAL OUTER MEMBRANE PROTEIN OM14"/>
    <property type="match status" value="1"/>
</dbReference>
<feature type="compositionally biased region" description="Low complexity" evidence="1">
    <location>
        <begin position="49"/>
        <end position="65"/>
    </location>
</feature>